<evidence type="ECO:0000313" key="2">
    <source>
        <dbReference type="EMBL" id="AFS79677.1"/>
    </source>
</evidence>
<protein>
    <submittedName>
        <fullName evidence="2">Acetyltransferase, GNAT family</fullName>
    </submittedName>
</protein>
<gene>
    <name evidence="2" type="ordered locus">Curi_c26840</name>
</gene>
<dbReference type="STRING" id="1128398.Curi_c26840"/>
<dbReference type="CDD" id="cd04301">
    <property type="entry name" value="NAT_SF"/>
    <property type="match status" value="1"/>
</dbReference>
<dbReference type="RefSeq" id="WP_014968811.1">
    <property type="nucleotide sequence ID" value="NC_018664.1"/>
</dbReference>
<dbReference type="eggNOG" id="COG0456">
    <property type="taxonomic scope" value="Bacteria"/>
</dbReference>
<dbReference type="InterPro" id="IPR016181">
    <property type="entry name" value="Acyl_CoA_acyltransferase"/>
</dbReference>
<dbReference type="HOGENOM" id="CLU_1060501_0_0_9"/>
<evidence type="ECO:0000259" key="1">
    <source>
        <dbReference type="PROSITE" id="PS51186"/>
    </source>
</evidence>
<feature type="domain" description="N-acetyltransferase" evidence="1">
    <location>
        <begin position="129"/>
        <end position="262"/>
    </location>
</feature>
<dbReference type="Pfam" id="PF00583">
    <property type="entry name" value="Acetyltransf_1"/>
    <property type="match status" value="1"/>
</dbReference>
<keyword evidence="3" id="KW-1185">Reference proteome</keyword>
<dbReference type="PROSITE" id="PS51186">
    <property type="entry name" value="GNAT"/>
    <property type="match status" value="1"/>
</dbReference>
<dbReference type="AlphaFoldDB" id="K0B3C0"/>
<dbReference type="KEGG" id="cad:Curi_c26840"/>
<dbReference type="Proteomes" id="UP000006094">
    <property type="component" value="Chromosome"/>
</dbReference>
<sequence>MCENELSNWLKLADENLVDSIVHRVKSIKSGKLYETENYIIYTIGVDSEDGHLNGAFCFNDDYAEEMLNEAEKFFKTTNFSYSVWIRDHEDYKLEKILKQKGLKPKREPGSSVMIINEKIDLLELPDGFELKRVNSEKEIKDFALVTKNAFDKTDEVIECMFSSNKTLIDSNVISFVIYKNDEPVATALTVMSDRIAGIYWVGTIEDARGQGLGGYIAQVATNIGFELGAEAVILQASAVGERVYNKLGYKKITLYRSYLIK</sequence>
<dbReference type="EMBL" id="CP003326">
    <property type="protein sequence ID" value="AFS79677.1"/>
    <property type="molecule type" value="Genomic_DNA"/>
</dbReference>
<accession>K0B3C0</accession>
<proteinExistence type="predicted"/>
<reference evidence="2 3" key="1">
    <citation type="journal article" date="2012" name="PLoS ONE">
        <title>The purine-utilizing bacterium Clostridium acidurici 9a: a genome-guided metabolic reconsideration.</title>
        <authorList>
            <person name="Hartwich K."/>
            <person name="Poehlein A."/>
            <person name="Daniel R."/>
        </authorList>
    </citation>
    <scope>NUCLEOTIDE SEQUENCE [LARGE SCALE GENOMIC DNA]</scope>
    <source>
        <strain evidence="3">ATCC 7906 / DSM 604 / BCRC 14475 / CIP 104303 / KCTC 5404 / NCIMB 10678 / 9a</strain>
    </source>
</reference>
<organism evidence="2 3">
    <name type="scientific">Gottschalkia acidurici (strain ATCC 7906 / DSM 604 / BCRC 14475 / CIP 104303 / KCTC 5404 / NCIMB 10678 / 9a)</name>
    <name type="common">Clostridium acidurici</name>
    <dbReference type="NCBI Taxonomy" id="1128398"/>
    <lineage>
        <taxon>Bacteria</taxon>
        <taxon>Bacillati</taxon>
        <taxon>Bacillota</taxon>
        <taxon>Tissierellia</taxon>
        <taxon>Tissierellales</taxon>
        <taxon>Gottschalkiaceae</taxon>
        <taxon>Gottschalkia</taxon>
    </lineage>
</organism>
<dbReference type="SUPFAM" id="SSF55729">
    <property type="entry name" value="Acyl-CoA N-acyltransferases (Nat)"/>
    <property type="match status" value="1"/>
</dbReference>
<dbReference type="OrthoDB" id="1706016at2"/>
<dbReference type="Gene3D" id="3.40.630.30">
    <property type="match status" value="1"/>
</dbReference>
<name>K0B3C0_GOTA9</name>
<evidence type="ECO:0000313" key="3">
    <source>
        <dbReference type="Proteomes" id="UP000006094"/>
    </source>
</evidence>
<dbReference type="GO" id="GO:0016747">
    <property type="term" value="F:acyltransferase activity, transferring groups other than amino-acyl groups"/>
    <property type="evidence" value="ECO:0007669"/>
    <property type="project" value="InterPro"/>
</dbReference>
<dbReference type="InterPro" id="IPR000182">
    <property type="entry name" value="GNAT_dom"/>
</dbReference>